<dbReference type="EMBL" id="SMBP01000017">
    <property type="protein sequence ID" value="TCU57683.1"/>
    <property type="molecule type" value="Genomic_DNA"/>
</dbReference>
<gene>
    <name evidence="1" type="ORF">EDD61_11770</name>
</gene>
<keyword evidence="2" id="KW-1185">Reference proteome</keyword>
<evidence type="ECO:0000313" key="1">
    <source>
        <dbReference type="EMBL" id="TCU57683.1"/>
    </source>
</evidence>
<dbReference type="GO" id="GO:0006355">
    <property type="term" value="P:regulation of DNA-templated transcription"/>
    <property type="evidence" value="ECO:0007669"/>
    <property type="project" value="InterPro"/>
</dbReference>
<dbReference type="AlphaFoldDB" id="A0A4R3T7R0"/>
<protein>
    <submittedName>
        <fullName evidence="1">DNA-binding SARP family transcriptional activator</fullName>
    </submittedName>
</protein>
<dbReference type="Proteomes" id="UP000295773">
    <property type="component" value="Unassembled WGS sequence"/>
</dbReference>
<organism evidence="1 2">
    <name type="scientific">Longicatena caecimuris</name>
    <dbReference type="NCBI Taxonomy" id="1796635"/>
    <lineage>
        <taxon>Bacteria</taxon>
        <taxon>Bacillati</taxon>
        <taxon>Bacillota</taxon>
        <taxon>Erysipelotrichia</taxon>
        <taxon>Erysipelotrichales</taxon>
        <taxon>Erysipelotrichaceae</taxon>
        <taxon>Longicatena</taxon>
    </lineage>
</organism>
<accession>A0A4R3T7R0</accession>
<dbReference type="InterPro" id="IPR051677">
    <property type="entry name" value="AfsR-DnrI-RedD_regulator"/>
</dbReference>
<dbReference type="PANTHER" id="PTHR35807:SF2">
    <property type="entry name" value="TRANSCRIPTIONAL ACTIVATOR DOMAIN"/>
    <property type="match status" value="1"/>
</dbReference>
<dbReference type="SUPFAM" id="SSF48452">
    <property type="entry name" value="TPR-like"/>
    <property type="match status" value="1"/>
</dbReference>
<keyword evidence="1" id="KW-0238">DNA-binding</keyword>
<dbReference type="InterPro" id="IPR036388">
    <property type="entry name" value="WH-like_DNA-bd_sf"/>
</dbReference>
<dbReference type="GO" id="GO:0003677">
    <property type="term" value="F:DNA binding"/>
    <property type="evidence" value="ECO:0007669"/>
    <property type="project" value="UniProtKB-KW"/>
</dbReference>
<dbReference type="PANTHER" id="PTHR35807">
    <property type="entry name" value="TRANSCRIPTIONAL REGULATOR REDD-RELATED"/>
    <property type="match status" value="1"/>
</dbReference>
<evidence type="ECO:0000313" key="2">
    <source>
        <dbReference type="Proteomes" id="UP000295773"/>
    </source>
</evidence>
<sequence>MKKERPIKIHLLGEFSIENKEFQFPNKVKKSTQLIILIAYLIMYRHTSLTKEALIEVLWPNGISENPEGALRNLIYRARKELEPFCRERKHSCILSKGNTYSWNNAIPWDIDIVRLEKACEDIENIKDASTMCDKCQHLLNTYGMAFLHDFDEEWILVKRRYYKDMIQRALLHGCKLCEQEKDYDRVLKICEYAEFKHFIFPELMEVKLKAFYEVKQYSQAITYYHKIVELYSSTFNIELTPNITNIHHELLKFHKDEPESIQELIGDLNEEIYRNGAFYCDAEIFRNLYQVHVRASSRGVVSYIVMLQLKMVSKTNEVAVRKASALLKEVLYHNLRRNDVFCHCSALTYAAVLQVPSLENCMVALKRVQGKFNSENTDEGVCLCFDAKEIG</sequence>
<name>A0A4R3T7R0_9FIRM</name>
<dbReference type="Gene3D" id="1.10.10.10">
    <property type="entry name" value="Winged helix-like DNA-binding domain superfamily/Winged helix DNA-binding domain"/>
    <property type="match status" value="1"/>
</dbReference>
<reference evidence="1 2" key="1">
    <citation type="submission" date="2019-03" db="EMBL/GenBank/DDBJ databases">
        <title>Genomic Encyclopedia of Type Strains, Phase IV (KMG-IV): sequencing the most valuable type-strain genomes for metagenomic binning, comparative biology and taxonomic classification.</title>
        <authorList>
            <person name="Goeker M."/>
        </authorList>
    </citation>
    <scope>NUCLEOTIDE SEQUENCE [LARGE SCALE GENOMIC DNA]</scope>
    <source>
        <strain evidence="1 2">DSM 29481</strain>
    </source>
</reference>
<dbReference type="RefSeq" id="WP_008690941.1">
    <property type="nucleotide sequence ID" value="NZ_AP024510.1"/>
</dbReference>
<comment type="caution">
    <text evidence="1">The sequence shown here is derived from an EMBL/GenBank/DDBJ whole genome shotgun (WGS) entry which is preliminary data.</text>
</comment>
<dbReference type="SUPFAM" id="SSF46894">
    <property type="entry name" value="C-terminal effector domain of the bipartite response regulators"/>
    <property type="match status" value="1"/>
</dbReference>
<dbReference type="InterPro" id="IPR016032">
    <property type="entry name" value="Sig_transdc_resp-reg_C-effctor"/>
</dbReference>
<dbReference type="GeneID" id="73794259"/>
<dbReference type="InterPro" id="IPR011990">
    <property type="entry name" value="TPR-like_helical_dom_sf"/>
</dbReference>
<proteinExistence type="predicted"/>